<feature type="compositionally biased region" description="Acidic residues" evidence="4">
    <location>
        <begin position="1"/>
        <end position="10"/>
    </location>
</feature>
<protein>
    <submittedName>
        <fullName evidence="5">Uncharacterized protein</fullName>
    </submittedName>
</protein>
<evidence type="ECO:0000313" key="5">
    <source>
        <dbReference type="EMBL" id="CAD8392038.1"/>
    </source>
</evidence>
<dbReference type="InterPro" id="IPR015943">
    <property type="entry name" value="WD40/YVTN_repeat-like_dom_sf"/>
</dbReference>
<dbReference type="PROSITE" id="PS50294">
    <property type="entry name" value="WD_REPEATS_REGION"/>
    <property type="match status" value="1"/>
</dbReference>
<evidence type="ECO:0000256" key="1">
    <source>
        <dbReference type="ARBA" id="ARBA00022574"/>
    </source>
</evidence>
<dbReference type="InterPro" id="IPR036322">
    <property type="entry name" value="WD40_repeat_dom_sf"/>
</dbReference>
<dbReference type="Gene3D" id="2.130.10.10">
    <property type="entry name" value="YVTN repeat-like/Quinoprotein amine dehydrogenase"/>
    <property type="match status" value="1"/>
</dbReference>
<reference evidence="5" key="1">
    <citation type="submission" date="2021-01" db="EMBL/GenBank/DDBJ databases">
        <authorList>
            <person name="Corre E."/>
            <person name="Pelletier E."/>
            <person name="Niang G."/>
            <person name="Scheremetjew M."/>
            <person name="Finn R."/>
            <person name="Kale V."/>
            <person name="Holt S."/>
            <person name="Cochrane G."/>
            <person name="Meng A."/>
            <person name="Brown T."/>
            <person name="Cohen L."/>
        </authorList>
    </citation>
    <scope>NUCLEOTIDE SEQUENCE</scope>
    <source>
        <strain evidence="5">UTEX LB 2760</strain>
    </source>
</reference>
<dbReference type="PANTHER" id="PTHR14221">
    <property type="entry name" value="WD REPEAT DOMAIN 44"/>
    <property type="match status" value="1"/>
</dbReference>
<accession>A0A7S0G1H0</accession>
<keyword evidence="1 3" id="KW-0853">WD repeat</keyword>
<sequence length="231" mass="25824">MLAPNEEEAQVFEPATYSLDDIDDGSEEYHSANSHFGISPPTPPILLDQDNSERLLVLTLEKQGLLDDTQQEAEHSSKQDQGAAQEESGSREEWPSPQLNFDDVYVKVATQNKKTRNLSFVVKSQEFVAHEGTVSLLRFNMDGSRLATAGSHLTINVWSVTAPQDLEQQVAQIAATLRRRGQTNGEPRIEYGELYLIEQNPLRKLVGHSADIKDLSWSPVRTTRGRNNPID</sequence>
<feature type="region of interest" description="Disordered" evidence="4">
    <location>
        <begin position="68"/>
        <end position="97"/>
    </location>
</feature>
<dbReference type="AlphaFoldDB" id="A0A7S0G1H0"/>
<feature type="region of interest" description="Disordered" evidence="4">
    <location>
        <begin position="1"/>
        <end position="50"/>
    </location>
</feature>
<evidence type="ECO:0000256" key="4">
    <source>
        <dbReference type="SAM" id="MobiDB-lite"/>
    </source>
</evidence>
<proteinExistence type="predicted"/>
<name>A0A7S0G1H0_9RHOD</name>
<dbReference type="PROSITE" id="PS50082">
    <property type="entry name" value="WD_REPEATS_2"/>
    <property type="match status" value="1"/>
</dbReference>
<organism evidence="5">
    <name type="scientific">Rhodosorus marinus</name>
    <dbReference type="NCBI Taxonomy" id="101924"/>
    <lineage>
        <taxon>Eukaryota</taxon>
        <taxon>Rhodophyta</taxon>
        <taxon>Stylonematophyceae</taxon>
        <taxon>Stylonematales</taxon>
        <taxon>Stylonemataceae</taxon>
        <taxon>Rhodosorus</taxon>
    </lineage>
</organism>
<evidence type="ECO:0000256" key="2">
    <source>
        <dbReference type="ARBA" id="ARBA00022737"/>
    </source>
</evidence>
<dbReference type="SUPFAM" id="SSF50978">
    <property type="entry name" value="WD40 repeat-like"/>
    <property type="match status" value="1"/>
</dbReference>
<gene>
    <name evidence="5" type="ORF">RMAR0315_LOCUS2013</name>
</gene>
<dbReference type="Pfam" id="PF00400">
    <property type="entry name" value="WD40"/>
    <property type="match status" value="1"/>
</dbReference>
<keyword evidence="2" id="KW-0677">Repeat</keyword>
<feature type="repeat" description="WD" evidence="3">
    <location>
        <begin position="127"/>
        <end position="168"/>
    </location>
</feature>
<dbReference type="InterPro" id="IPR040324">
    <property type="entry name" value="WDR44/Dgr2"/>
</dbReference>
<dbReference type="EMBL" id="HBEK01003703">
    <property type="protein sequence ID" value="CAD8392038.1"/>
    <property type="molecule type" value="Transcribed_RNA"/>
</dbReference>
<dbReference type="InterPro" id="IPR001680">
    <property type="entry name" value="WD40_rpt"/>
</dbReference>
<evidence type="ECO:0000256" key="3">
    <source>
        <dbReference type="PROSITE-ProRule" id="PRU00221"/>
    </source>
</evidence>
<dbReference type="PANTHER" id="PTHR14221:SF0">
    <property type="entry name" value="WD REPEAT-CONTAINING PROTEIN 44"/>
    <property type="match status" value="1"/>
</dbReference>